<dbReference type="RefSeq" id="WP_085125212.1">
    <property type="nucleotide sequence ID" value="NZ_FWZX01000025.1"/>
</dbReference>
<dbReference type="AlphaFoldDB" id="A0A1Y6CIL0"/>
<keyword evidence="6" id="KW-1185">Reference proteome</keyword>
<dbReference type="SUPFAM" id="SSF51182">
    <property type="entry name" value="RmlC-like cupins"/>
    <property type="match status" value="1"/>
</dbReference>
<accession>A0A1Y6CIL0</accession>
<dbReference type="InterPro" id="IPR011051">
    <property type="entry name" value="RmlC_Cupin_sf"/>
</dbReference>
<evidence type="ECO:0000256" key="2">
    <source>
        <dbReference type="ARBA" id="ARBA00022631"/>
    </source>
</evidence>
<dbReference type="STRING" id="560819.SAMN05428998_12554"/>
<gene>
    <name evidence="5" type="ORF">SAMN05428998_12554</name>
</gene>
<dbReference type="Proteomes" id="UP000192917">
    <property type="component" value="Unassembled WGS sequence"/>
</dbReference>
<organism evidence="5 6">
    <name type="scientific">Tistlia consotensis USBA 355</name>
    <dbReference type="NCBI Taxonomy" id="560819"/>
    <lineage>
        <taxon>Bacteria</taxon>
        <taxon>Pseudomonadati</taxon>
        <taxon>Pseudomonadota</taxon>
        <taxon>Alphaproteobacteria</taxon>
        <taxon>Rhodospirillales</taxon>
        <taxon>Rhodovibrionaceae</taxon>
        <taxon>Tistlia</taxon>
    </lineage>
</organism>
<protein>
    <submittedName>
        <fullName evidence="5">Ureidoglycolate hydrolase (Allantoin degradation)</fullName>
    </submittedName>
</protein>
<comment type="subunit">
    <text evidence="1">Homodimer.</text>
</comment>
<comment type="catalytic activity">
    <reaction evidence="4">
        <text>(S)-ureidoglycolate = urea + glyoxylate</text>
        <dbReference type="Rhea" id="RHEA:11304"/>
        <dbReference type="ChEBI" id="CHEBI:16199"/>
        <dbReference type="ChEBI" id="CHEBI:36655"/>
        <dbReference type="ChEBI" id="CHEBI:57296"/>
        <dbReference type="EC" id="4.3.2.3"/>
    </reaction>
</comment>
<dbReference type="GO" id="GO:0006144">
    <property type="term" value="P:purine nucleobase metabolic process"/>
    <property type="evidence" value="ECO:0007669"/>
    <property type="project" value="UniProtKB-KW"/>
</dbReference>
<reference evidence="5 6" key="1">
    <citation type="submission" date="2017-04" db="EMBL/GenBank/DDBJ databases">
        <authorList>
            <person name="Afonso C.L."/>
            <person name="Miller P.J."/>
            <person name="Scott M.A."/>
            <person name="Spackman E."/>
            <person name="Goraichik I."/>
            <person name="Dimitrov K.M."/>
            <person name="Suarez D.L."/>
            <person name="Swayne D.E."/>
        </authorList>
    </citation>
    <scope>NUCLEOTIDE SEQUENCE [LARGE SCALE GENOMIC DNA]</scope>
    <source>
        <strain evidence="5 6">USBA 355</strain>
    </source>
</reference>
<dbReference type="Gene3D" id="2.60.120.480">
    <property type="entry name" value="Ureidoglycolate hydrolase"/>
    <property type="match status" value="1"/>
</dbReference>
<keyword evidence="3" id="KW-0456">Lyase</keyword>
<dbReference type="InterPro" id="IPR024060">
    <property type="entry name" value="Ureidoglycolate_lyase_dom_sf"/>
</dbReference>
<evidence type="ECO:0000256" key="3">
    <source>
        <dbReference type="ARBA" id="ARBA00023239"/>
    </source>
</evidence>
<dbReference type="GO" id="GO:0050385">
    <property type="term" value="F:ureidoglycolate lyase activity"/>
    <property type="evidence" value="ECO:0007669"/>
    <property type="project" value="UniProtKB-EC"/>
</dbReference>
<evidence type="ECO:0000313" key="6">
    <source>
        <dbReference type="Proteomes" id="UP000192917"/>
    </source>
</evidence>
<dbReference type="GO" id="GO:0004848">
    <property type="term" value="F:ureidoglycolate hydrolase activity"/>
    <property type="evidence" value="ECO:0007669"/>
    <property type="project" value="InterPro"/>
</dbReference>
<evidence type="ECO:0000313" key="5">
    <source>
        <dbReference type="EMBL" id="SMF64456.1"/>
    </source>
</evidence>
<proteinExistence type="predicted"/>
<name>A0A1Y6CIL0_9PROT</name>
<dbReference type="EMBL" id="FWZX01000025">
    <property type="protein sequence ID" value="SMF64456.1"/>
    <property type="molecule type" value="Genomic_DNA"/>
</dbReference>
<dbReference type="Pfam" id="PF04115">
    <property type="entry name" value="Ureidogly_lyase"/>
    <property type="match status" value="1"/>
</dbReference>
<dbReference type="GO" id="GO:0000256">
    <property type="term" value="P:allantoin catabolic process"/>
    <property type="evidence" value="ECO:0007669"/>
    <property type="project" value="InterPro"/>
</dbReference>
<evidence type="ECO:0000256" key="4">
    <source>
        <dbReference type="ARBA" id="ARBA00047684"/>
    </source>
</evidence>
<keyword evidence="5" id="KW-0378">Hydrolase</keyword>
<evidence type="ECO:0000256" key="1">
    <source>
        <dbReference type="ARBA" id="ARBA00011738"/>
    </source>
</evidence>
<keyword evidence="2" id="KW-0659">Purine metabolism</keyword>
<sequence>MTDELTLAAEPMTADSFAPFGDVWEATEQPADRRLMTPTGYSHDGRTTVSVIWQPQAGLGFHVLERHFGVTQSFVQLSGAPAVVCAAPPTASDDPADVPDPASVRCFRIDPGKGWSFRRGTWHSLNRFVLGPPGGTFLILNSAPNPTQMVDYAAGKATVYRDLGADEEPESLTLPDLPRVSFRVAAGT</sequence>
<dbReference type="InterPro" id="IPR007247">
    <property type="entry name" value="Ureidogly_lyase"/>
</dbReference>